<proteinExistence type="predicted"/>
<dbReference type="Proteomes" id="UP000465062">
    <property type="component" value="Chromosome"/>
</dbReference>
<feature type="domain" description="MEDS" evidence="1">
    <location>
        <begin position="21"/>
        <end position="174"/>
    </location>
</feature>
<name>A0A6I6UTP8_9BACI</name>
<protein>
    <recommendedName>
        <fullName evidence="1">MEDS domain-containing protein</fullName>
    </recommendedName>
</protein>
<gene>
    <name evidence="2" type="ORF">FHE72_19415</name>
</gene>
<dbReference type="EMBL" id="CP047394">
    <property type="protein sequence ID" value="QHE62931.1"/>
    <property type="molecule type" value="Genomic_DNA"/>
</dbReference>
<sequence>MGRWHELKEKISELLEANDCTHVLYAYQDREKYLENTITYILEGIESGEHVLLIENERNMNVFSKELKSRLTSDQLEKVHTVSNFDFYQSSGSYHPPAIYEQLMKTITPFIEKGINFRSWTNVEWGALEDPCSIVDWFENETDRVVHELNLTVVCAYNSEKMPEQLAESLKKNHGHLMTDHDILSSVVYSS</sequence>
<dbReference type="KEGG" id="bvq:FHE72_19415"/>
<dbReference type="InterPro" id="IPR025847">
    <property type="entry name" value="MEDS_domain"/>
</dbReference>
<dbReference type="Pfam" id="PF14417">
    <property type="entry name" value="MEDS"/>
    <property type="match status" value="1"/>
</dbReference>
<reference evidence="2 3" key="1">
    <citation type="submission" date="2019-06" db="EMBL/GenBank/DDBJ databases">
        <title>An operon consisting of a P-type ATPase gene and a transcriptional regular gene given the different cadmium resistance in Bacillus vietamensis 151-6 and Bacillus marisflavi 151-25.</title>
        <authorList>
            <person name="Yu X."/>
        </authorList>
    </citation>
    <scope>NUCLEOTIDE SEQUENCE [LARGE SCALE GENOMIC DNA]</scope>
    <source>
        <strain evidence="2 3">151-6</strain>
    </source>
</reference>
<organism evidence="2 3">
    <name type="scientific">Rossellomorea vietnamensis</name>
    <dbReference type="NCBI Taxonomy" id="218284"/>
    <lineage>
        <taxon>Bacteria</taxon>
        <taxon>Bacillati</taxon>
        <taxon>Bacillota</taxon>
        <taxon>Bacilli</taxon>
        <taxon>Bacillales</taxon>
        <taxon>Bacillaceae</taxon>
        <taxon>Rossellomorea</taxon>
    </lineage>
</organism>
<dbReference type="AlphaFoldDB" id="A0A6I6UTP8"/>
<accession>A0A6I6UTP8</accession>
<evidence type="ECO:0000313" key="3">
    <source>
        <dbReference type="Proteomes" id="UP000465062"/>
    </source>
</evidence>
<evidence type="ECO:0000313" key="2">
    <source>
        <dbReference type="EMBL" id="QHE62931.1"/>
    </source>
</evidence>
<evidence type="ECO:0000259" key="1">
    <source>
        <dbReference type="Pfam" id="PF14417"/>
    </source>
</evidence>